<reference evidence="2" key="2">
    <citation type="submission" date="2024-04" db="EMBL/GenBank/DDBJ databases">
        <authorList>
            <person name="Chen Y."/>
            <person name="Shah S."/>
            <person name="Dougan E. K."/>
            <person name="Thang M."/>
            <person name="Chan C."/>
        </authorList>
    </citation>
    <scope>NUCLEOTIDE SEQUENCE [LARGE SCALE GENOMIC DNA]</scope>
</reference>
<dbReference type="EMBL" id="CAMXCT030000546">
    <property type="protein sequence ID" value="CAL4767541.1"/>
    <property type="molecule type" value="Genomic_DNA"/>
</dbReference>
<name>A0A9P1BVG9_9DINO</name>
<protein>
    <submittedName>
        <fullName evidence="3">Actin-related protein 2/3 complex subunit 3</fullName>
    </submittedName>
</protein>
<dbReference type="Proteomes" id="UP001152797">
    <property type="component" value="Unassembled WGS sequence"/>
</dbReference>
<reference evidence="1" key="1">
    <citation type="submission" date="2022-10" db="EMBL/GenBank/DDBJ databases">
        <authorList>
            <person name="Chen Y."/>
            <person name="Dougan E. K."/>
            <person name="Chan C."/>
            <person name="Rhodes N."/>
            <person name="Thang M."/>
        </authorList>
    </citation>
    <scope>NUCLEOTIDE SEQUENCE</scope>
</reference>
<proteinExistence type="predicted"/>
<comment type="caution">
    <text evidence="1">The sequence shown here is derived from an EMBL/GenBank/DDBJ whole genome shotgun (WGS) entry which is preliminary data.</text>
</comment>
<evidence type="ECO:0000313" key="1">
    <source>
        <dbReference type="EMBL" id="CAI3980229.1"/>
    </source>
</evidence>
<dbReference type="EMBL" id="CAMXCT020000546">
    <property type="protein sequence ID" value="CAL1133604.1"/>
    <property type="molecule type" value="Genomic_DNA"/>
</dbReference>
<dbReference type="EMBL" id="CAMXCT010000546">
    <property type="protein sequence ID" value="CAI3980229.1"/>
    <property type="molecule type" value="Genomic_DNA"/>
</dbReference>
<dbReference type="AlphaFoldDB" id="A0A9P1BVG9"/>
<evidence type="ECO:0000313" key="3">
    <source>
        <dbReference type="EMBL" id="CAL4767541.1"/>
    </source>
</evidence>
<accession>A0A9P1BVG9</accession>
<gene>
    <name evidence="1" type="ORF">C1SCF055_LOCUS8125</name>
</gene>
<sequence length="617" mass="69863">MDAARFWFKENYVCSSLGTLVMRERSYVRVTGLRGRSELNGRYGKLLQWIQKKINAGRCSWNAKTGAKCKALCLSKGCPEFQTTYMSRLLPCKLHGAVSAPCFPQEFCDKMKSRPQSLSRESALEFLLNWLLAATELRWQRTLSGQHSLQTSKNSFDSLELGDLLPQHFKQHDVHNFRTNFSNSNSTHAGIGFNDLRLLPDARIEKGASGIRFTGIHLNDFSVTKALVIAAMLMDKIISANHILQVWYSSTWSKGTFSSFKKTMLAMEPPILRAGMKQFLEFWKSAEAPDLASCRQQWLQHFVSDERNISSQEKCAMRAWKSLKLVDVGSMTMWALPPGYSLPLHNADSIFATMNLEDYLPVPADEADMVQLFVHNVLKKLNHIRKLLLDAGFRLTFGKRRCSAQDGSTVHYVYSMEWVKDVYGVGLSDWCRGGQAVRASMLTELETGKALQEFAKEAKLNSLLRLPGLGCPSRMWMYTTAMHLHHSWVARFASMSAAVGAVTLQSLGMSLPFMMHRRFPTNIYLKWSYSGEFAVPEISQAMKRYNATLGDVARRLLQTKPLHSAAASEALKVGDTVLWEDFANRKLEDDPDNKRFLVPIRSVKAKAQLLQPNVDWE</sequence>
<dbReference type="OrthoDB" id="437457at2759"/>
<evidence type="ECO:0000313" key="2">
    <source>
        <dbReference type="EMBL" id="CAL1133604.1"/>
    </source>
</evidence>
<organism evidence="1">
    <name type="scientific">Cladocopium goreaui</name>
    <dbReference type="NCBI Taxonomy" id="2562237"/>
    <lineage>
        <taxon>Eukaryota</taxon>
        <taxon>Sar</taxon>
        <taxon>Alveolata</taxon>
        <taxon>Dinophyceae</taxon>
        <taxon>Suessiales</taxon>
        <taxon>Symbiodiniaceae</taxon>
        <taxon>Cladocopium</taxon>
    </lineage>
</organism>
<evidence type="ECO:0000313" key="4">
    <source>
        <dbReference type="Proteomes" id="UP001152797"/>
    </source>
</evidence>
<keyword evidence="4" id="KW-1185">Reference proteome</keyword>